<organism evidence="1 2">
    <name type="scientific">Dyadobacter luteus</name>
    <dbReference type="NCBI Taxonomy" id="2259619"/>
    <lineage>
        <taxon>Bacteria</taxon>
        <taxon>Pseudomonadati</taxon>
        <taxon>Bacteroidota</taxon>
        <taxon>Cytophagia</taxon>
        <taxon>Cytophagales</taxon>
        <taxon>Spirosomataceae</taxon>
        <taxon>Dyadobacter</taxon>
    </lineage>
</organism>
<dbReference type="AlphaFoldDB" id="A0A3D8YHY6"/>
<sequence>MFSNSLTKPLLTNLLSGAIIILLCCCHSKTVAPDPIDCTPYNAPSDAWRYPVLPGTKEWIELPDTETRFNACQIPSERLEAMSNEALLDSWLNFPFNYDIYLTNNLLKHMNNVVTTFSGLAELSTRKDRLSTVLREYTSRNPLCIQQLSDSIKKGEYSLDFGLFEALLATDGFLSQSALEDKKELVRESIRKYDRKCEAGKENYTDKSLSLLVCMKVMYQANYKPFINELKDPKQTLLIGFFQTGILYSSSEPDQPIVQTILRHSKKFSA</sequence>
<comment type="caution">
    <text evidence="1">The sequence shown here is derived from an EMBL/GenBank/DDBJ whole genome shotgun (WGS) entry which is preliminary data.</text>
</comment>
<evidence type="ECO:0000313" key="1">
    <source>
        <dbReference type="EMBL" id="REA64459.1"/>
    </source>
</evidence>
<reference evidence="1 2" key="1">
    <citation type="submission" date="2018-07" db="EMBL/GenBank/DDBJ databases">
        <title>Dyadobacter roseus sp. nov., isolated from rose rhizosphere soil.</title>
        <authorList>
            <person name="Chen L."/>
        </authorList>
    </citation>
    <scope>NUCLEOTIDE SEQUENCE [LARGE SCALE GENOMIC DNA]</scope>
    <source>
        <strain evidence="1 2">RS19</strain>
    </source>
</reference>
<dbReference type="OrthoDB" id="883074at2"/>
<evidence type="ECO:0000313" key="2">
    <source>
        <dbReference type="Proteomes" id="UP000256373"/>
    </source>
</evidence>
<keyword evidence="2" id="KW-1185">Reference proteome</keyword>
<dbReference type="EMBL" id="QNUL01000001">
    <property type="protein sequence ID" value="REA64459.1"/>
    <property type="molecule type" value="Genomic_DNA"/>
</dbReference>
<name>A0A3D8YHY6_9BACT</name>
<gene>
    <name evidence="1" type="ORF">DSL64_02615</name>
</gene>
<protein>
    <submittedName>
        <fullName evidence="1">Uncharacterized protein</fullName>
    </submittedName>
</protein>
<accession>A0A3D8YHY6</accession>
<proteinExistence type="predicted"/>
<dbReference type="RefSeq" id="WP_115829067.1">
    <property type="nucleotide sequence ID" value="NZ_QNUL01000001.1"/>
</dbReference>
<dbReference type="Proteomes" id="UP000256373">
    <property type="component" value="Unassembled WGS sequence"/>
</dbReference>